<proteinExistence type="predicted"/>
<dbReference type="InterPro" id="IPR017850">
    <property type="entry name" value="Alkaline_phosphatase_core_sf"/>
</dbReference>
<protein>
    <submittedName>
        <fullName evidence="4">Phospholipase C</fullName>
    </submittedName>
</protein>
<evidence type="ECO:0000256" key="1">
    <source>
        <dbReference type="ARBA" id="ARBA00022801"/>
    </source>
</evidence>
<feature type="signal peptide" evidence="3">
    <location>
        <begin position="1"/>
        <end position="34"/>
    </location>
</feature>
<keyword evidence="3" id="KW-0732">Signal</keyword>
<gene>
    <name evidence="4" type="ORF">SAMN04489717_3264</name>
</gene>
<dbReference type="STRING" id="117157.SAMN04489717_3264"/>
<keyword evidence="1" id="KW-0378">Hydrolase</keyword>
<evidence type="ECO:0000313" key="5">
    <source>
        <dbReference type="Proteomes" id="UP000198983"/>
    </source>
</evidence>
<dbReference type="GO" id="GO:0042578">
    <property type="term" value="F:phosphoric ester hydrolase activity"/>
    <property type="evidence" value="ECO:0007669"/>
    <property type="project" value="UniProtKB-ARBA"/>
</dbReference>
<dbReference type="CDD" id="cd16013">
    <property type="entry name" value="AcpA"/>
    <property type="match status" value="1"/>
</dbReference>
<evidence type="ECO:0000256" key="3">
    <source>
        <dbReference type="SAM" id="SignalP"/>
    </source>
</evidence>
<dbReference type="AlphaFoldDB" id="A0A1H1TMV8"/>
<dbReference type="RefSeq" id="WP_197681455.1">
    <property type="nucleotide sequence ID" value="NZ_LT629732.1"/>
</dbReference>
<reference evidence="4 5" key="1">
    <citation type="submission" date="2016-10" db="EMBL/GenBank/DDBJ databases">
        <authorList>
            <person name="de Groot N.N."/>
        </authorList>
    </citation>
    <scope>NUCLEOTIDE SEQUENCE [LARGE SCALE GENOMIC DNA]</scope>
    <source>
        <strain evidence="4 5">DSM 22024</strain>
    </source>
</reference>
<evidence type="ECO:0000313" key="4">
    <source>
        <dbReference type="EMBL" id="SDS61492.1"/>
    </source>
</evidence>
<evidence type="ECO:0000256" key="2">
    <source>
        <dbReference type="ARBA" id="ARBA00023026"/>
    </source>
</evidence>
<dbReference type="Proteomes" id="UP000198983">
    <property type="component" value="Chromosome I"/>
</dbReference>
<name>A0A1H1TMV8_9ACTN</name>
<feature type="chain" id="PRO_5009261365" evidence="3">
    <location>
        <begin position="35"/>
        <end position="547"/>
    </location>
</feature>
<dbReference type="EMBL" id="LT629732">
    <property type="protein sequence ID" value="SDS61492.1"/>
    <property type="molecule type" value="Genomic_DNA"/>
</dbReference>
<accession>A0A1H1TMV8</accession>
<dbReference type="PANTHER" id="PTHR31956:SF1">
    <property type="entry name" value="NON-SPECIFIC PHOSPHOLIPASE C1"/>
    <property type="match status" value="1"/>
</dbReference>
<dbReference type="Gene3D" id="3.40.720.10">
    <property type="entry name" value="Alkaline Phosphatase, subunit A"/>
    <property type="match status" value="2"/>
</dbReference>
<keyword evidence="5" id="KW-1185">Reference proteome</keyword>
<dbReference type="Pfam" id="PF04185">
    <property type="entry name" value="Phosphoesterase"/>
    <property type="match status" value="1"/>
</dbReference>
<organism evidence="4 5">
    <name type="scientific">Actinopolymorpha singaporensis</name>
    <dbReference type="NCBI Taxonomy" id="117157"/>
    <lineage>
        <taxon>Bacteria</taxon>
        <taxon>Bacillati</taxon>
        <taxon>Actinomycetota</taxon>
        <taxon>Actinomycetes</taxon>
        <taxon>Propionibacteriales</taxon>
        <taxon>Actinopolymorphaceae</taxon>
        <taxon>Actinopolymorpha</taxon>
    </lineage>
</organism>
<keyword evidence="2" id="KW-0843">Virulence</keyword>
<sequence length="547" mass="57854">MRTRMRALSVGSCLSLLGLLALTSATSPPTRAMAADVANGGPPKVVGNYHHLVVIYEENHSFDNLYGTWGEVNGQTVEGLSAADPAHTVQVAQDGTPFGCLPQRDVNLKSPPLSTTCTDTAHGVSASHFTNAPFTIDDYIAATDRTCPAPGAPNPEGILKDSPGAQPGGCTRDLNHRFYEEKYQIDGGRQDRYVTGSDAIGLAMGVYDTTQLPIYRYLHAPGAPKYIVADHFFQAANGGSFLNHQYLVAARAPIDSSGGALGARHSVIDSNGMPASFPQYTATRRGVVNGQLTVVCADGSKADFDKACGDYAVNTVQPASPPASNGVKIALVDDAAYPNIGDRLSDAGVTWNWYAGGWDEAAAGNPGPLFQYHHQPLNYFANYAPGQPGRAHLRDEKEFVAAAKEGTLPSVSFVKPYGAENEHPGYASEPDGSDHLVDLLEAVVNGPQAGDTLVVVTYDEFGGQWDHVSPPGRGSPTPGVYDAFGPGTRIPALLISRSLPRSGVDHTVYDTTSILATIERGLGLQPLSSRDAQVADLTSALRSVRKP</sequence>
<dbReference type="InterPro" id="IPR007312">
    <property type="entry name" value="Phosphoesterase"/>
</dbReference>
<dbReference type="PANTHER" id="PTHR31956">
    <property type="entry name" value="NON-SPECIFIC PHOSPHOLIPASE C4-RELATED"/>
    <property type="match status" value="1"/>
</dbReference>